<evidence type="ECO:0000256" key="1">
    <source>
        <dbReference type="SAM" id="MobiDB-lite"/>
    </source>
</evidence>
<protein>
    <submittedName>
        <fullName evidence="2">Uncharacterized protein</fullName>
    </submittedName>
</protein>
<name>A0A8S1XNJ2_9CILI</name>
<proteinExistence type="predicted"/>
<dbReference type="Proteomes" id="UP000689195">
    <property type="component" value="Unassembled WGS sequence"/>
</dbReference>
<dbReference type="OrthoDB" id="312197at2759"/>
<dbReference type="EMBL" id="CAJJDO010000130">
    <property type="protein sequence ID" value="CAD8202214.1"/>
    <property type="molecule type" value="Genomic_DNA"/>
</dbReference>
<evidence type="ECO:0000313" key="2">
    <source>
        <dbReference type="EMBL" id="CAD8202214.1"/>
    </source>
</evidence>
<dbReference type="AlphaFoldDB" id="A0A8S1XNJ2"/>
<gene>
    <name evidence="2" type="ORF">PPENT_87.1.T1300099</name>
</gene>
<reference evidence="2" key="1">
    <citation type="submission" date="2021-01" db="EMBL/GenBank/DDBJ databases">
        <authorList>
            <consortium name="Genoscope - CEA"/>
            <person name="William W."/>
        </authorList>
    </citation>
    <scope>NUCLEOTIDE SEQUENCE</scope>
</reference>
<accession>A0A8S1XNJ2</accession>
<evidence type="ECO:0000313" key="3">
    <source>
        <dbReference type="Proteomes" id="UP000689195"/>
    </source>
</evidence>
<feature type="region of interest" description="Disordered" evidence="1">
    <location>
        <begin position="163"/>
        <end position="196"/>
    </location>
</feature>
<organism evidence="2 3">
    <name type="scientific">Paramecium pentaurelia</name>
    <dbReference type="NCBI Taxonomy" id="43138"/>
    <lineage>
        <taxon>Eukaryota</taxon>
        <taxon>Sar</taxon>
        <taxon>Alveolata</taxon>
        <taxon>Ciliophora</taxon>
        <taxon>Intramacronucleata</taxon>
        <taxon>Oligohymenophorea</taxon>
        <taxon>Peniculida</taxon>
        <taxon>Parameciidae</taxon>
        <taxon>Paramecium</taxon>
    </lineage>
</organism>
<comment type="caution">
    <text evidence="2">The sequence shown here is derived from an EMBL/GenBank/DDBJ whole genome shotgun (WGS) entry which is preliminary data.</text>
</comment>
<sequence>MGSICKFAQNDQENMSQTFDKVQGKNIPNKQQFLEKYSYNLQENGDKFEEDFFQRSFHFELRDQNQQIGEVISENLSIQGFSENNSIEITYTSNTESAKETQSLVFCKHYCIYKQNQQQKLQLRNKKSNFSNSPLKTILKMPLSYQRINMHCNEIQNLKQKKVRFKSSDKMSNSSGKGRPRRQMQIMIKSLKNQYT</sequence>
<keyword evidence="3" id="KW-1185">Reference proteome</keyword>